<dbReference type="GO" id="GO:0005886">
    <property type="term" value="C:plasma membrane"/>
    <property type="evidence" value="ECO:0007669"/>
    <property type="project" value="UniProtKB-SubCell"/>
</dbReference>
<evidence type="ECO:0000313" key="10">
    <source>
        <dbReference type="EMBL" id="MCP1337859.1"/>
    </source>
</evidence>
<feature type="transmembrane region" description="Helical" evidence="9">
    <location>
        <begin position="92"/>
        <end position="113"/>
    </location>
</feature>
<keyword evidence="4 9" id="KW-0812">Transmembrane</keyword>
<feature type="transmembrane region" description="Helical" evidence="9">
    <location>
        <begin position="142"/>
        <end position="160"/>
    </location>
</feature>
<dbReference type="GO" id="GO:0022857">
    <property type="term" value="F:transmembrane transporter activity"/>
    <property type="evidence" value="ECO:0007669"/>
    <property type="project" value="InterPro"/>
</dbReference>
<evidence type="ECO:0000256" key="9">
    <source>
        <dbReference type="SAM" id="Phobius"/>
    </source>
</evidence>
<keyword evidence="11" id="KW-1185">Reference proteome</keyword>
<proteinExistence type="inferred from homology"/>
<evidence type="ECO:0000256" key="8">
    <source>
        <dbReference type="ARBA" id="ARBA00037998"/>
    </source>
</evidence>
<feature type="transmembrane region" description="Helical" evidence="9">
    <location>
        <begin position="189"/>
        <end position="212"/>
    </location>
</feature>
<evidence type="ECO:0000256" key="5">
    <source>
        <dbReference type="ARBA" id="ARBA00022970"/>
    </source>
</evidence>
<evidence type="ECO:0000256" key="7">
    <source>
        <dbReference type="ARBA" id="ARBA00023136"/>
    </source>
</evidence>
<evidence type="ECO:0000313" key="11">
    <source>
        <dbReference type="Proteomes" id="UP001055804"/>
    </source>
</evidence>
<reference evidence="10" key="1">
    <citation type="submission" date="2022-06" db="EMBL/GenBank/DDBJ databases">
        <title>Isolation and Genomics of Futiania mangrovii gen. nov., sp. nov., a Rare and Metabolically-versatile member in the Class Alphaproteobacteria.</title>
        <authorList>
            <person name="Liu L."/>
            <person name="Huang W.-C."/>
            <person name="Pan J."/>
            <person name="Li J."/>
            <person name="Huang Y."/>
            <person name="Du H."/>
            <person name="Liu Y."/>
            <person name="Li M."/>
        </authorList>
    </citation>
    <scope>NUCLEOTIDE SEQUENCE</scope>
    <source>
        <strain evidence="10">FT118</strain>
    </source>
</reference>
<dbReference type="InterPro" id="IPR001851">
    <property type="entry name" value="ABC_transp_permease"/>
</dbReference>
<protein>
    <submittedName>
        <fullName evidence="10">Branched-chain amino acid ABC transporter permease</fullName>
    </submittedName>
</protein>
<dbReference type="EMBL" id="JAMZFT010000004">
    <property type="protein sequence ID" value="MCP1337859.1"/>
    <property type="molecule type" value="Genomic_DNA"/>
</dbReference>
<feature type="transmembrane region" description="Helical" evidence="9">
    <location>
        <begin position="64"/>
        <end position="83"/>
    </location>
</feature>
<comment type="caution">
    <text evidence="10">The sequence shown here is derived from an EMBL/GenBank/DDBJ whole genome shotgun (WGS) entry which is preliminary data.</text>
</comment>
<keyword evidence="2" id="KW-0813">Transport</keyword>
<keyword evidence="3" id="KW-1003">Cell membrane</keyword>
<evidence type="ECO:0000256" key="6">
    <source>
        <dbReference type="ARBA" id="ARBA00022989"/>
    </source>
</evidence>
<feature type="transmembrane region" description="Helical" evidence="9">
    <location>
        <begin position="266"/>
        <end position="286"/>
    </location>
</feature>
<evidence type="ECO:0000256" key="2">
    <source>
        <dbReference type="ARBA" id="ARBA00022448"/>
    </source>
</evidence>
<comment type="subcellular location">
    <subcellularLocation>
        <location evidence="1">Cell membrane</location>
        <topology evidence="1">Multi-pass membrane protein</topology>
    </subcellularLocation>
</comment>
<dbReference type="RefSeq" id="WP_269333820.1">
    <property type="nucleotide sequence ID" value="NZ_JAMZFT010000004.1"/>
</dbReference>
<sequence>MLLAYALSSGLTTGALYALVAVGLVLCYRTTGHMNFSHGELFMIGGFLAYTFHVMLGAPYIPSLLLAVLGAFVLGLITDRTVYRPLIHAQPLAMVMATVGFSFLLKGIGRHFWGGQGEVVTFPSPVSPAPVWVLGTPVFPQQLLVIAGVAVCMVLLIAFFQFTRAGKSMQATAENPHAAYLVGMRVERIYALTWGTSAALAGVAAVLMAPLTLLTPDVGFILLLKAFAATILGGLGSMGGAILGGLLLGVLEALAGTYIHSSVQEVSAFVIIMVVLVVRPSGLFGARGLRRV</sequence>
<evidence type="ECO:0000256" key="3">
    <source>
        <dbReference type="ARBA" id="ARBA00022475"/>
    </source>
</evidence>
<comment type="similarity">
    <text evidence="8">Belongs to the binding-protein-dependent transport system permease family. LivHM subfamily.</text>
</comment>
<feature type="transmembrane region" description="Helical" evidence="9">
    <location>
        <begin position="6"/>
        <end position="28"/>
    </location>
</feature>
<gene>
    <name evidence="10" type="ORF">NJQ99_15665</name>
</gene>
<keyword evidence="7 9" id="KW-0472">Membrane</keyword>
<name>A0A9J6PJA1_9PROT</name>
<dbReference type="InterPro" id="IPR052157">
    <property type="entry name" value="BCAA_transport_permease"/>
</dbReference>
<dbReference type="PANTHER" id="PTHR11795">
    <property type="entry name" value="BRANCHED-CHAIN AMINO ACID TRANSPORT SYSTEM PERMEASE PROTEIN LIVH"/>
    <property type="match status" value="1"/>
</dbReference>
<dbReference type="Proteomes" id="UP001055804">
    <property type="component" value="Unassembled WGS sequence"/>
</dbReference>
<evidence type="ECO:0000256" key="4">
    <source>
        <dbReference type="ARBA" id="ARBA00022692"/>
    </source>
</evidence>
<accession>A0A9J6PJA1</accession>
<dbReference type="AlphaFoldDB" id="A0A9J6PJA1"/>
<dbReference type="CDD" id="cd06582">
    <property type="entry name" value="TM_PBP1_LivH_like"/>
    <property type="match status" value="1"/>
</dbReference>
<dbReference type="PANTHER" id="PTHR11795:SF445">
    <property type="entry name" value="AMINO ACID ABC TRANSPORTER PERMEASE PROTEIN"/>
    <property type="match status" value="1"/>
</dbReference>
<keyword evidence="5" id="KW-0029">Amino-acid transport</keyword>
<keyword evidence="6 9" id="KW-1133">Transmembrane helix</keyword>
<organism evidence="10 11">
    <name type="scientific">Futiania mangrovi</name>
    <dbReference type="NCBI Taxonomy" id="2959716"/>
    <lineage>
        <taxon>Bacteria</taxon>
        <taxon>Pseudomonadati</taxon>
        <taxon>Pseudomonadota</taxon>
        <taxon>Alphaproteobacteria</taxon>
        <taxon>Futianiales</taxon>
        <taxon>Futianiaceae</taxon>
        <taxon>Futiania</taxon>
    </lineage>
</organism>
<dbReference type="Pfam" id="PF02653">
    <property type="entry name" value="BPD_transp_2"/>
    <property type="match status" value="1"/>
</dbReference>
<feature type="transmembrane region" description="Helical" evidence="9">
    <location>
        <begin position="40"/>
        <end position="58"/>
    </location>
</feature>
<evidence type="ECO:0000256" key="1">
    <source>
        <dbReference type="ARBA" id="ARBA00004651"/>
    </source>
</evidence>
<dbReference type="GO" id="GO:0006865">
    <property type="term" value="P:amino acid transport"/>
    <property type="evidence" value="ECO:0007669"/>
    <property type="project" value="UniProtKB-KW"/>
</dbReference>